<name>A0ABP8DDL7_9ACTN</name>
<keyword evidence="1" id="KW-0812">Transmembrane</keyword>
<evidence type="ECO:0000313" key="3">
    <source>
        <dbReference type="EMBL" id="GAA4252726.1"/>
    </source>
</evidence>
<feature type="transmembrane region" description="Helical" evidence="1">
    <location>
        <begin position="82"/>
        <end position="108"/>
    </location>
</feature>
<dbReference type="Pfam" id="PF00884">
    <property type="entry name" value="Sulfatase"/>
    <property type="match status" value="1"/>
</dbReference>
<keyword evidence="1" id="KW-1133">Transmembrane helix</keyword>
<accession>A0ABP8DDL7</accession>
<evidence type="ECO:0000256" key="1">
    <source>
        <dbReference type="SAM" id="Phobius"/>
    </source>
</evidence>
<dbReference type="SUPFAM" id="SSF53649">
    <property type="entry name" value="Alkaline phosphatase-like"/>
    <property type="match status" value="1"/>
</dbReference>
<keyword evidence="1" id="KW-0472">Membrane</keyword>
<reference evidence="4" key="1">
    <citation type="journal article" date="2019" name="Int. J. Syst. Evol. Microbiol.">
        <title>The Global Catalogue of Microorganisms (GCM) 10K type strain sequencing project: providing services to taxonomists for standard genome sequencing and annotation.</title>
        <authorList>
            <consortium name="The Broad Institute Genomics Platform"/>
            <consortium name="The Broad Institute Genome Sequencing Center for Infectious Disease"/>
            <person name="Wu L."/>
            <person name="Ma J."/>
        </authorList>
    </citation>
    <scope>NUCLEOTIDE SEQUENCE [LARGE SCALE GENOMIC DNA]</scope>
    <source>
        <strain evidence="4">JCM 17441</strain>
    </source>
</reference>
<dbReference type="InterPro" id="IPR017850">
    <property type="entry name" value="Alkaline_phosphatase_core_sf"/>
</dbReference>
<keyword evidence="4" id="KW-1185">Reference proteome</keyword>
<gene>
    <name evidence="3" type="ORF">GCM10022255_050730</name>
</gene>
<dbReference type="Proteomes" id="UP001500620">
    <property type="component" value="Unassembled WGS sequence"/>
</dbReference>
<feature type="transmembrane region" description="Helical" evidence="1">
    <location>
        <begin position="172"/>
        <end position="192"/>
    </location>
</feature>
<protein>
    <recommendedName>
        <fullName evidence="2">Sulfatase N-terminal domain-containing protein</fullName>
    </recommendedName>
</protein>
<dbReference type="InterPro" id="IPR000917">
    <property type="entry name" value="Sulfatase_N"/>
</dbReference>
<comment type="caution">
    <text evidence="3">The sequence shown here is derived from an EMBL/GenBank/DDBJ whole genome shotgun (WGS) entry which is preliminary data.</text>
</comment>
<sequence length="556" mass="60434">MTSLTVETEAKAEANVEEKKASVVRTVLRWVGTILGAAVVYFTLVSPDRLTQFSPAAFLRIPIEGLLLVALFLAVRGRMRTVVLAVAGVILGVLVIVRLFNLGFYTALSRPFDPILDWVLFGPAFGLVSSSVGRPAAIAVAVVLGLIVLSVPVVMTLALRRLGRLALRYRTATTRGTALLAAVWAICALFNLQAAQGLPVASDGATGTLGDQVALVRRDINDGQKFGAQAAVDAFRDVPGSQLLTGLRGKDVLFTFVESYGRNAVEDPQYAPQVNTTLDEGTRALAAKGFQARSAFLTSPITGGGSWMAHETLLSGLWVDNAQRSQTLLAGDRFTINGAFRRAGWHVAGIMPANDRDWPEGKFFQYHELYDSRNMGYKGPKFSYVPVPDQFTLAAYQRLERQPGHAPVFAEIPLVSSHAPWTPIPQMVGWDQVGDGTIYSSMSTDGDPPDVAWRTSEKIRTAYRNSIVYSLSSLISYINTYGDDNLVVVFLGDHQPSPIIVGDQASHDVPITIVAKDPKVLDRISGWGWQSGLRPDPKAPVWPMNAFRDKFLTAYA</sequence>
<dbReference type="EMBL" id="BAABAT010000014">
    <property type="protein sequence ID" value="GAA4252726.1"/>
    <property type="molecule type" value="Genomic_DNA"/>
</dbReference>
<proteinExistence type="predicted"/>
<evidence type="ECO:0000259" key="2">
    <source>
        <dbReference type="Pfam" id="PF00884"/>
    </source>
</evidence>
<feature type="transmembrane region" description="Helical" evidence="1">
    <location>
        <begin position="27"/>
        <end position="45"/>
    </location>
</feature>
<dbReference type="Gene3D" id="3.40.720.10">
    <property type="entry name" value="Alkaline Phosphatase, subunit A"/>
    <property type="match status" value="1"/>
</dbReference>
<feature type="transmembrane region" description="Helical" evidence="1">
    <location>
        <begin position="57"/>
        <end position="75"/>
    </location>
</feature>
<feature type="domain" description="Sulfatase N-terminal" evidence="2">
    <location>
        <begin position="309"/>
        <end position="497"/>
    </location>
</feature>
<feature type="transmembrane region" description="Helical" evidence="1">
    <location>
        <begin position="136"/>
        <end position="160"/>
    </location>
</feature>
<organism evidence="3 4">
    <name type="scientific">Dactylosporangium darangshiense</name>
    <dbReference type="NCBI Taxonomy" id="579108"/>
    <lineage>
        <taxon>Bacteria</taxon>
        <taxon>Bacillati</taxon>
        <taxon>Actinomycetota</taxon>
        <taxon>Actinomycetes</taxon>
        <taxon>Micromonosporales</taxon>
        <taxon>Micromonosporaceae</taxon>
        <taxon>Dactylosporangium</taxon>
    </lineage>
</organism>
<evidence type="ECO:0000313" key="4">
    <source>
        <dbReference type="Proteomes" id="UP001500620"/>
    </source>
</evidence>